<dbReference type="AlphaFoldDB" id="A0A091AXM1"/>
<comment type="caution">
    <text evidence="2">The sequence shown here is derived from an EMBL/GenBank/DDBJ whole genome shotgun (WGS) entry which is preliminary data.</text>
</comment>
<evidence type="ECO:0000313" key="3">
    <source>
        <dbReference type="Proteomes" id="UP000029385"/>
    </source>
</evidence>
<sequence>MNATPPRTKPTRWYPIVRQIHLWVGAWGAIAAILFGFSGVVLNHRFAMQLPQGERTPGEPVRITVPEAARATPEAMAQWLTQDQGMTPLMKRVRPAVPAGDGGNASEPEQWQFSGGSARDSWSADYAAGDASLEIERTHHDWLASLVRLHKSGGGGIAWIVLGDSFGIAMTLLGISGIAMWARGRRPRDMVVSVLAAAIVVIALVLGPGLL</sequence>
<dbReference type="STRING" id="1121015.GCA_000420545_01612"/>
<keyword evidence="3" id="KW-1185">Reference proteome</keyword>
<organism evidence="2 3">
    <name type="scientific">Arenimonas oryziterrae DSM 21050 = YC6267</name>
    <dbReference type="NCBI Taxonomy" id="1121015"/>
    <lineage>
        <taxon>Bacteria</taxon>
        <taxon>Pseudomonadati</taxon>
        <taxon>Pseudomonadota</taxon>
        <taxon>Gammaproteobacteria</taxon>
        <taxon>Lysobacterales</taxon>
        <taxon>Lysobacteraceae</taxon>
        <taxon>Arenimonas</taxon>
    </lineage>
</organism>
<feature type="transmembrane region" description="Helical" evidence="1">
    <location>
        <begin position="20"/>
        <end position="42"/>
    </location>
</feature>
<dbReference type="PANTHER" id="PTHR40115">
    <property type="entry name" value="INNER MEMBRANE PROTEIN WITH PEPSY TM HELIX"/>
    <property type="match status" value="1"/>
</dbReference>
<feature type="transmembrane region" description="Helical" evidence="1">
    <location>
        <begin position="156"/>
        <end position="179"/>
    </location>
</feature>
<reference evidence="2 3" key="1">
    <citation type="submission" date="2013-09" db="EMBL/GenBank/DDBJ databases">
        <title>Genome sequencing of Arenimonas oryziterrae.</title>
        <authorList>
            <person name="Chen F."/>
            <person name="Wang G."/>
        </authorList>
    </citation>
    <scope>NUCLEOTIDE SEQUENCE [LARGE SCALE GENOMIC DNA]</scope>
    <source>
        <strain evidence="2 3">YC6267</strain>
    </source>
</reference>
<keyword evidence="1" id="KW-1133">Transmembrane helix</keyword>
<dbReference type="PANTHER" id="PTHR40115:SF1">
    <property type="entry name" value="INNER MEMBRANE PROTEIN WITH PEPSY TM HELIX"/>
    <property type="match status" value="1"/>
</dbReference>
<keyword evidence="1" id="KW-0472">Membrane</keyword>
<dbReference type="InterPro" id="IPR032307">
    <property type="entry name" value="PepSY_TM-like_2"/>
</dbReference>
<dbReference type="Proteomes" id="UP000029385">
    <property type="component" value="Unassembled WGS sequence"/>
</dbReference>
<gene>
    <name evidence="2" type="ORF">N789_03335</name>
</gene>
<dbReference type="EMBL" id="AVCI01000001">
    <property type="protein sequence ID" value="KFN45068.1"/>
    <property type="molecule type" value="Genomic_DNA"/>
</dbReference>
<keyword evidence="1" id="KW-0812">Transmembrane</keyword>
<evidence type="ECO:0000313" key="2">
    <source>
        <dbReference type="EMBL" id="KFN45068.1"/>
    </source>
</evidence>
<feature type="transmembrane region" description="Helical" evidence="1">
    <location>
        <begin position="191"/>
        <end position="210"/>
    </location>
</feature>
<accession>A0A091AXM1</accession>
<protein>
    <recommendedName>
        <fullName evidence="4">Peptidase</fullName>
    </recommendedName>
</protein>
<dbReference type="OrthoDB" id="5567618at2"/>
<name>A0A091AXM1_9GAMM</name>
<proteinExistence type="predicted"/>
<evidence type="ECO:0000256" key="1">
    <source>
        <dbReference type="SAM" id="Phobius"/>
    </source>
</evidence>
<dbReference type="PATRIC" id="fig|1121015.4.peg.656"/>
<dbReference type="RefSeq" id="WP_022969233.1">
    <property type="nucleotide sequence ID" value="NZ_ATVD01000002.1"/>
</dbReference>
<dbReference type="Pfam" id="PF16357">
    <property type="entry name" value="PepSY_TM_like_2"/>
    <property type="match status" value="1"/>
</dbReference>
<dbReference type="eggNOG" id="COG3295">
    <property type="taxonomic scope" value="Bacteria"/>
</dbReference>
<evidence type="ECO:0008006" key="4">
    <source>
        <dbReference type="Google" id="ProtNLM"/>
    </source>
</evidence>